<dbReference type="AlphaFoldDB" id="L8WZ62"/>
<evidence type="ECO:0000256" key="2">
    <source>
        <dbReference type="ARBA" id="ARBA00010895"/>
    </source>
</evidence>
<protein>
    <recommendedName>
        <fullName evidence="3">Required for respiratory growth protein 9, mitochondrial</fullName>
    </recommendedName>
</protein>
<organism evidence="5 6">
    <name type="scientific">Thanatephorus cucumeris (strain AG1-IA)</name>
    <name type="common">Rice sheath blight fungus</name>
    <name type="synonym">Rhizoctonia solani</name>
    <dbReference type="NCBI Taxonomy" id="983506"/>
    <lineage>
        <taxon>Eukaryota</taxon>
        <taxon>Fungi</taxon>
        <taxon>Dikarya</taxon>
        <taxon>Basidiomycota</taxon>
        <taxon>Agaricomycotina</taxon>
        <taxon>Agaricomycetes</taxon>
        <taxon>Cantharellales</taxon>
        <taxon>Ceratobasidiaceae</taxon>
        <taxon>Rhizoctonia</taxon>
        <taxon>Rhizoctonia solani AG-1</taxon>
    </lineage>
</organism>
<evidence type="ECO:0000256" key="4">
    <source>
        <dbReference type="SAM" id="MobiDB-lite"/>
    </source>
</evidence>
<comment type="function">
    <text evidence="1">Required for respiratory activity and maintenance and expression of the mitochondrial genome.</text>
</comment>
<dbReference type="PANTHER" id="PTHR13475">
    <property type="entry name" value="NEUGRIN"/>
    <property type="match status" value="1"/>
</dbReference>
<dbReference type="PANTHER" id="PTHR13475:SF3">
    <property type="entry name" value="NEUGRIN"/>
    <property type="match status" value="1"/>
</dbReference>
<dbReference type="OMA" id="WAPPRTI"/>
<dbReference type="InterPro" id="IPR010487">
    <property type="entry name" value="NGRN/Rrg9"/>
</dbReference>
<evidence type="ECO:0000313" key="5">
    <source>
        <dbReference type="EMBL" id="ELU41654.1"/>
    </source>
</evidence>
<proteinExistence type="inferred from homology"/>
<dbReference type="EMBL" id="AFRT01001006">
    <property type="protein sequence ID" value="ELU41654.1"/>
    <property type="molecule type" value="Genomic_DNA"/>
</dbReference>
<dbReference type="HOGENOM" id="CLU_1138655_0_0_1"/>
<feature type="region of interest" description="Disordered" evidence="4">
    <location>
        <begin position="95"/>
        <end position="140"/>
    </location>
</feature>
<keyword evidence="6" id="KW-1185">Reference proteome</keyword>
<gene>
    <name evidence="5" type="ORF">AG1IA_04315</name>
</gene>
<dbReference type="OrthoDB" id="5578174at2759"/>
<dbReference type="Proteomes" id="UP000011668">
    <property type="component" value="Unassembled WGS sequence"/>
</dbReference>
<feature type="compositionally biased region" description="Polar residues" evidence="4">
    <location>
        <begin position="65"/>
        <end position="80"/>
    </location>
</feature>
<dbReference type="GO" id="GO:0005634">
    <property type="term" value="C:nucleus"/>
    <property type="evidence" value="ECO:0007669"/>
    <property type="project" value="TreeGrafter"/>
</dbReference>
<accession>L8WZ62</accession>
<evidence type="ECO:0000313" key="6">
    <source>
        <dbReference type="Proteomes" id="UP000011668"/>
    </source>
</evidence>
<evidence type="ECO:0000256" key="3">
    <source>
        <dbReference type="ARBA" id="ARBA00013566"/>
    </source>
</evidence>
<feature type="region of interest" description="Disordered" evidence="4">
    <location>
        <begin position="48"/>
        <end position="81"/>
    </location>
</feature>
<dbReference type="STRING" id="983506.L8WZ62"/>
<dbReference type="Pfam" id="PF06413">
    <property type="entry name" value="Neugrin"/>
    <property type="match status" value="1"/>
</dbReference>
<sequence>MTMMAALHVAKAARLSPSHYTLYTSNGLGLIFSIGTRNFSQSHTLAKQYLPKPSSKTHTPKNAMLETSHSNKPISVTTPSRPEWSYKPTLFEKSLLKSDPSPASSKPQYPPRPRSRPPPTPSEYKLHRERIKSKYPEGWAPPRTISRDAMEVLRALHASDPVQYRTPVLANKFKISPEAVSRILKSKWRPSPERVAKMIARENLNKDKRIAEKIKMERAEVAKSLEGRLDIVEKAQGKDKLTMK</sequence>
<evidence type="ECO:0000256" key="1">
    <source>
        <dbReference type="ARBA" id="ARBA00003548"/>
    </source>
</evidence>
<name>L8WZ62_THACA</name>
<reference evidence="5 6" key="1">
    <citation type="journal article" date="2013" name="Nat. Commun.">
        <title>The evolution and pathogenic mechanisms of the rice sheath blight pathogen.</title>
        <authorList>
            <person name="Zheng A."/>
            <person name="Lin R."/>
            <person name="Xu L."/>
            <person name="Qin P."/>
            <person name="Tang C."/>
            <person name="Ai P."/>
            <person name="Zhang D."/>
            <person name="Liu Y."/>
            <person name="Sun Z."/>
            <person name="Feng H."/>
            <person name="Wang Y."/>
            <person name="Chen Y."/>
            <person name="Liang X."/>
            <person name="Fu R."/>
            <person name="Li Q."/>
            <person name="Zhang J."/>
            <person name="Yu X."/>
            <person name="Xie Z."/>
            <person name="Ding L."/>
            <person name="Guan P."/>
            <person name="Tang J."/>
            <person name="Liang Y."/>
            <person name="Wang S."/>
            <person name="Deng Q."/>
            <person name="Li S."/>
            <person name="Zhu J."/>
            <person name="Wang L."/>
            <person name="Liu H."/>
            <person name="Li P."/>
        </authorList>
    </citation>
    <scope>NUCLEOTIDE SEQUENCE [LARGE SCALE GENOMIC DNA]</scope>
    <source>
        <strain evidence="6">AG-1 IA</strain>
    </source>
</reference>
<comment type="similarity">
    <text evidence="2">Belongs to the RRG9 family.</text>
</comment>
<comment type="caution">
    <text evidence="5">The sequence shown here is derived from an EMBL/GenBank/DDBJ whole genome shotgun (WGS) entry which is preliminary data.</text>
</comment>
<feature type="compositionally biased region" description="Pro residues" evidence="4">
    <location>
        <begin position="108"/>
        <end position="121"/>
    </location>
</feature>